<dbReference type="EMBL" id="JBJUIK010000002">
    <property type="protein sequence ID" value="KAL3535872.1"/>
    <property type="molecule type" value="Genomic_DNA"/>
</dbReference>
<dbReference type="Proteomes" id="UP001630127">
    <property type="component" value="Unassembled WGS sequence"/>
</dbReference>
<accession>A0ABD3AY62</accession>
<sequence>MPFSSTGVFRSDERIATVLLTVLALRSRPLPLVSHSHSPQQDDADDLKFSFGSYKKTKLSFDSISDPVSSVLETNACIPLCSITNVQLSRPVINPNS</sequence>
<keyword evidence="2" id="KW-1185">Reference proteome</keyword>
<reference evidence="1 2" key="1">
    <citation type="submission" date="2024-11" db="EMBL/GenBank/DDBJ databases">
        <title>A near-complete genome assembly of Cinchona calisaya.</title>
        <authorList>
            <person name="Lian D.C."/>
            <person name="Zhao X.W."/>
            <person name="Wei L."/>
        </authorList>
    </citation>
    <scope>NUCLEOTIDE SEQUENCE [LARGE SCALE GENOMIC DNA]</scope>
    <source>
        <tissue evidence="1">Nenye</tissue>
    </source>
</reference>
<gene>
    <name evidence="1" type="ORF">ACH5RR_004333</name>
</gene>
<comment type="caution">
    <text evidence="1">The sequence shown here is derived from an EMBL/GenBank/DDBJ whole genome shotgun (WGS) entry which is preliminary data.</text>
</comment>
<protein>
    <submittedName>
        <fullName evidence="1">Uncharacterized protein</fullName>
    </submittedName>
</protein>
<name>A0ABD3AY62_9GENT</name>
<proteinExistence type="predicted"/>
<dbReference type="AlphaFoldDB" id="A0ABD3AY62"/>
<evidence type="ECO:0000313" key="2">
    <source>
        <dbReference type="Proteomes" id="UP001630127"/>
    </source>
</evidence>
<organism evidence="1 2">
    <name type="scientific">Cinchona calisaya</name>
    <dbReference type="NCBI Taxonomy" id="153742"/>
    <lineage>
        <taxon>Eukaryota</taxon>
        <taxon>Viridiplantae</taxon>
        <taxon>Streptophyta</taxon>
        <taxon>Embryophyta</taxon>
        <taxon>Tracheophyta</taxon>
        <taxon>Spermatophyta</taxon>
        <taxon>Magnoliopsida</taxon>
        <taxon>eudicotyledons</taxon>
        <taxon>Gunneridae</taxon>
        <taxon>Pentapetalae</taxon>
        <taxon>asterids</taxon>
        <taxon>lamiids</taxon>
        <taxon>Gentianales</taxon>
        <taxon>Rubiaceae</taxon>
        <taxon>Cinchonoideae</taxon>
        <taxon>Cinchoneae</taxon>
        <taxon>Cinchona</taxon>
    </lineage>
</organism>
<evidence type="ECO:0000313" key="1">
    <source>
        <dbReference type="EMBL" id="KAL3535872.1"/>
    </source>
</evidence>